<evidence type="ECO:0000259" key="3">
    <source>
        <dbReference type="PROSITE" id="PS51462"/>
    </source>
</evidence>
<feature type="domain" description="Nudix hydrolase" evidence="3">
    <location>
        <begin position="14"/>
        <end position="138"/>
    </location>
</feature>
<organism evidence="4 5">
    <name type="scientific">Ammonicoccus fulvus</name>
    <dbReference type="NCBI Taxonomy" id="3138240"/>
    <lineage>
        <taxon>Bacteria</taxon>
        <taxon>Bacillati</taxon>
        <taxon>Actinomycetota</taxon>
        <taxon>Actinomycetes</taxon>
        <taxon>Propionibacteriales</taxon>
        <taxon>Propionibacteriaceae</taxon>
        <taxon>Ammonicoccus</taxon>
    </lineage>
</organism>
<dbReference type="RefSeq" id="WP_425308603.1">
    <property type="nucleotide sequence ID" value="NZ_CP154795.1"/>
</dbReference>
<dbReference type="Pfam" id="PF00293">
    <property type="entry name" value="NUDIX"/>
    <property type="match status" value="1"/>
</dbReference>
<dbReference type="InterPro" id="IPR000086">
    <property type="entry name" value="NUDIX_hydrolase_dom"/>
</dbReference>
<evidence type="ECO:0000256" key="1">
    <source>
        <dbReference type="ARBA" id="ARBA00001946"/>
    </source>
</evidence>
<dbReference type="GO" id="GO:0016787">
    <property type="term" value="F:hydrolase activity"/>
    <property type="evidence" value="ECO:0007669"/>
    <property type="project" value="UniProtKB-KW"/>
</dbReference>
<sequence>MSLITCDRGCAHFGRWGAAGVLLLSGDLVLLQLRANSHHSGTWSTPGGSLDRGETPVQAALREVQEELVGVPTGLDPALVHITDHGGWAYRTYACHLDRPVPVWPRNEESEAVEWIPTDEVRRLPLHPGFAAAWPELSSLIAEPRAA</sequence>
<dbReference type="Gene3D" id="3.90.79.10">
    <property type="entry name" value="Nucleoside Triphosphate Pyrophosphohydrolase"/>
    <property type="match status" value="1"/>
</dbReference>
<dbReference type="Proteomes" id="UP001442841">
    <property type="component" value="Chromosome"/>
</dbReference>
<gene>
    <name evidence="4" type="ORF">AADG42_07550</name>
</gene>
<evidence type="ECO:0000313" key="5">
    <source>
        <dbReference type="Proteomes" id="UP001442841"/>
    </source>
</evidence>
<dbReference type="InterPro" id="IPR015797">
    <property type="entry name" value="NUDIX_hydrolase-like_dom_sf"/>
</dbReference>
<dbReference type="PROSITE" id="PS51462">
    <property type="entry name" value="NUDIX"/>
    <property type="match status" value="1"/>
</dbReference>
<dbReference type="SUPFAM" id="SSF55811">
    <property type="entry name" value="Nudix"/>
    <property type="match status" value="1"/>
</dbReference>
<evidence type="ECO:0000256" key="2">
    <source>
        <dbReference type="ARBA" id="ARBA00022801"/>
    </source>
</evidence>
<proteinExistence type="predicted"/>
<dbReference type="PANTHER" id="PTHR43046:SF2">
    <property type="entry name" value="8-OXO-DGTP DIPHOSPHATASE-RELATED"/>
    <property type="match status" value="1"/>
</dbReference>
<evidence type="ECO:0000313" key="4">
    <source>
        <dbReference type="EMBL" id="XAN07152.1"/>
    </source>
</evidence>
<name>A0ABZ3FP19_9ACTN</name>
<dbReference type="EC" id="3.6.-.-" evidence="4"/>
<keyword evidence="5" id="KW-1185">Reference proteome</keyword>
<reference evidence="4 5" key="1">
    <citation type="submission" date="2024-04" db="EMBL/GenBank/DDBJ databases">
        <title>Isolation of an actinomycete strain from pig manure.</title>
        <authorList>
            <person name="Gong T."/>
            <person name="Yu Z."/>
            <person name="An M."/>
            <person name="Wei C."/>
            <person name="Yang W."/>
            <person name="Liu L."/>
        </authorList>
    </citation>
    <scope>NUCLEOTIDE SEQUENCE [LARGE SCALE GENOMIC DNA]</scope>
    <source>
        <strain evidence="4 5">ZF39</strain>
    </source>
</reference>
<comment type="cofactor">
    <cofactor evidence="1">
        <name>Mg(2+)</name>
        <dbReference type="ChEBI" id="CHEBI:18420"/>
    </cofactor>
</comment>
<dbReference type="EMBL" id="CP154795">
    <property type="protein sequence ID" value="XAN07152.1"/>
    <property type="molecule type" value="Genomic_DNA"/>
</dbReference>
<accession>A0ABZ3FP19</accession>
<protein>
    <submittedName>
        <fullName evidence="4">NUDIX hydrolase</fullName>
        <ecNumber evidence="4">3.6.-.-</ecNumber>
    </submittedName>
</protein>
<dbReference type="PANTHER" id="PTHR43046">
    <property type="entry name" value="GDP-MANNOSE MANNOSYL HYDROLASE"/>
    <property type="match status" value="1"/>
</dbReference>
<keyword evidence="2 4" id="KW-0378">Hydrolase</keyword>